<comment type="caution">
    <text evidence="1">The sequence shown here is derived from an EMBL/GenBank/DDBJ whole genome shotgun (WGS) entry which is preliminary data.</text>
</comment>
<organism evidence="1 2">
    <name type="scientific">Cylindrotheca closterium</name>
    <dbReference type="NCBI Taxonomy" id="2856"/>
    <lineage>
        <taxon>Eukaryota</taxon>
        <taxon>Sar</taxon>
        <taxon>Stramenopiles</taxon>
        <taxon>Ochrophyta</taxon>
        <taxon>Bacillariophyta</taxon>
        <taxon>Bacillariophyceae</taxon>
        <taxon>Bacillariophycidae</taxon>
        <taxon>Bacillariales</taxon>
        <taxon>Bacillariaceae</taxon>
        <taxon>Cylindrotheca</taxon>
    </lineage>
</organism>
<proteinExistence type="predicted"/>
<sequence>MGSVRPTFSRRCTTSGKRISYGDMHSNSIGLPCEEEVLTQAPIKTDSEFDEKGAEEGKAAAVSPLADGLVIGGRGRPTTFGSATHSVE</sequence>
<keyword evidence="2" id="KW-1185">Reference proteome</keyword>
<evidence type="ECO:0000313" key="2">
    <source>
        <dbReference type="Proteomes" id="UP001295423"/>
    </source>
</evidence>
<name>A0AAD2CSK3_9STRA</name>
<protein>
    <submittedName>
        <fullName evidence="1">Uncharacterized protein</fullName>
    </submittedName>
</protein>
<dbReference type="EMBL" id="CAKOGP040000854">
    <property type="protein sequence ID" value="CAJ1939816.1"/>
    <property type="molecule type" value="Genomic_DNA"/>
</dbReference>
<gene>
    <name evidence="1" type="ORF">CYCCA115_LOCUS6750</name>
</gene>
<dbReference type="AlphaFoldDB" id="A0AAD2CSK3"/>
<evidence type="ECO:0000313" key="1">
    <source>
        <dbReference type="EMBL" id="CAJ1939816.1"/>
    </source>
</evidence>
<dbReference type="Proteomes" id="UP001295423">
    <property type="component" value="Unassembled WGS sequence"/>
</dbReference>
<accession>A0AAD2CSK3</accession>
<reference evidence="1" key="1">
    <citation type="submission" date="2023-08" db="EMBL/GenBank/DDBJ databases">
        <authorList>
            <person name="Audoor S."/>
            <person name="Bilcke G."/>
        </authorList>
    </citation>
    <scope>NUCLEOTIDE SEQUENCE</scope>
</reference>